<dbReference type="EMBL" id="PKJC01000047">
    <property type="protein sequence ID" value="PKZ62749.1"/>
    <property type="molecule type" value="Genomic_DNA"/>
</dbReference>
<evidence type="ECO:0000313" key="2">
    <source>
        <dbReference type="Proteomes" id="UP000234662"/>
    </source>
</evidence>
<protein>
    <submittedName>
        <fullName evidence="1">Uncharacterized protein</fullName>
    </submittedName>
</protein>
<gene>
    <name evidence="1" type="ORF">CYJ73_25485</name>
</gene>
<dbReference type="Proteomes" id="UP000234662">
    <property type="component" value="Unassembled WGS sequence"/>
</dbReference>
<comment type="caution">
    <text evidence="1">The sequence shown here is derived from an EMBL/GenBank/DDBJ whole genome shotgun (WGS) entry which is preliminary data.</text>
</comment>
<evidence type="ECO:0000313" key="1">
    <source>
        <dbReference type="EMBL" id="PKZ62749.1"/>
    </source>
</evidence>
<reference evidence="1 2" key="1">
    <citation type="submission" date="2017-12" db="EMBL/GenBank/DDBJ databases">
        <title>Phylogenetic diversity of female urinary microbiome.</title>
        <authorList>
            <person name="Thomas-White K."/>
            <person name="Wolfe A.J."/>
        </authorList>
    </citation>
    <scope>NUCLEOTIDE SEQUENCE [LARGE SCALE GENOMIC DNA]</scope>
    <source>
        <strain evidence="1 2">UMB0777</strain>
    </source>
</reference>
<dbReference type="AlphaFoldDB" id="A0A2I1R0U5"/>
<organism evidence="1 2">
    <name type="scientific">Gordonia terrae</name>
    <dbReference type="NCBI Taxonomy" id="2055"/>
    <lineage>
        <taxon>Bacteria</taxon>
        <taxon>Bacillati</taxon>
        <taxon>Actinomycetota</taxon>
        <taxon>Actinomycetes</taxon>
        <taxon>Mycobacteriales</taxon>
        <taxon>Gordoniaceae</taxon>
        <taxon>Gordonia</taxon>
    </lineage>
</organism>
<name>A0A2I1R0U5_9ACTN</name>
<proteinExistence type="predicted"/>
<sequence>MKAAADPTHPDPQFHYAEAPHNLDRGLTENRHYANTHHLHRAAYAVLSIVIAGSDDPLEAAIGAIHFANLVYGTDMADLHTQLLQRAE</sequence>
<accession>A0A2I1R0U5</accession>